<dbReference type="AlphaFoldDB" id="A0A645CJV6"/>
<accession>A0A645CJV6</accession>
<organism evidence="1">
    <name type="scientific">bioreactor metagenome</name>
    <dbReference type="NCBI Taxonomy" id="1076179"/>
    <lineage>
        <taxon>unclassified sequences</taxon>
        <taxon>metagenomes</taxon>
        <taxon>ecological metagenomes</taxon>
    </lineage>
</organism>
<comment type="caution">
    <text evidence="1">The sequence shown here is derived from an EMBL/GenBank/DDBJ whole genome shotgun (WGS) entry which is preliminary data.</text>
</comment>
<protein>
    <submittedName>
        <fullName evidence="1">Uncharacterized protein</fullName>
    </submittedName>
</protein>
<sequence length="67" mass="7583">MFFDIKIQDSQNPYQKKQDIGYSGRKSYSIIHKSVEIHIIDQGIACILGASLGHCINELKILKGVDY</sequence>
<evidence type="ECO:0000313" key="1">
    <source>
        <dbReference type="EMBL" id="MPM77231.1"/>
    </source>
</evidence>
<name>A0A645CJV6_9ZZZZ</name>
<gene>
    <name evidence="1" type="ORF">SDC9_124231</name>
</gene>
<proteinExistence type="predicted"/>
<reference evidence="1" key="1">
    <citation type="submission" date="2019-08" db="EMBL/GenBank/DDBJ databases">
        <authorList>
            <person name="Kucharzyk K."/>
            <person name="Murdoch R.W."/>
            <person name="Higgins S."/>
            <person name="Loffler F."/>
        </authorList>
    </citation>
    <scope>NUCLEOTIDE SEQUENCE</scope>
</reference>
<dbReference type="EMBL" id="VSSQ01027805">
    <property type="protein sequence ID" value="MPM77231.1"/>
    <property type="molecule type" value="Genomic_DNA"/>
</dbReference>